<comment type="caution">
    <text evidence="2">The sequence shown here is derived from an EMBL/GenBank/DDBJ whole genome shotgun (WGS) entry which is preliminary data.</text>
</comment>
<organism evidence="2 3">
    <name type="scientific">Actinomadura logoneensis</name>
    <dbReference type="NCBI Taxonomy" id="2293572"/>
    <lineage>
        <taxon>Bacteria</taxon>
        <taxon>Bacillati</taxon>
        <taxon>Actinomycetota</taxon>
        <taxon>Actinomycetes</taxon>
        <taxon>Streptosporangiales</taxon>
        <taxon>Thermomonosporaceae</taxon>
        <taxon>Actinomadura</taxon>
    </lineage>
</organism>
<evidence type="ECO:0000313" key="2">
    <source>
        <dbReference type="EMBL" id="RFU41229.1"/>
    </source>
</evidence>
<reference evidence="2 3" key="1">
    <citation type="submission" date="2018-08" db="EMBL/GenBank/DDBJ databases">
        <title>Actinomadura jelena sp. nov., a novel Actinomycete isolated from soil in Chad.</title>
        <authorList>
            <person name="Shi L."/>
        </authorList>
    </citation>
    <scope>NUCLEOTIDE SEQUENCE [LARGE SCALE GENOMIC DNA]</scope>
    <source>
        <strain evidence="2 3">NEAU-G17</strain>
    </source>
</reference>
<name>A0A372JMQ4_9ACTN</name>
<feature type="domain" description="ABC-three component systems C-terminal" evidence="1">
    <location>
        <begin position="158"/>
        <end position="285"/>
    </location>
</feature>
<evidence type="ECO:0000259" key="1">
    <source>
        <dbReference type="Pfam" id="PF20275"/>
    </source>
</evidence>
<keyword evidence="3" id="KW-1185">Reference proteome</keyword>
<dbReference type="EMBL" id="QURH01000226">
    <property type="protein sequence ID" value="RFU41229.1"/>
    <property type="molecule type" value="Genomic_DNA"/>
</dbReference>
<dbReference type="OrthoDB" id="596297at2"/>
<dbReference type="Proteomes" id="UP000261811">
    <property type="component" value="Unassembled WGS sequence"/>
</dbReference>
<accession>A0A372JMQ4</accession>
<dbReference type="InterPro" id="IPR046919">
    <property type="entry name" value="ABC-3C_CTD10"/>
</dbReference>
<gene>
    <name evidence="2" type="ORF">DZF91_13045</name>
</gene>
<sequence>MLDTKLDSLHGQAFEEFFLDLMCMRDPGFFDIRTRGRLGDRGADGLMISGRKLFACYGPQTIDEGEVRRKIEKDLESALRQRPDAFDTFAFVHSDRRGLDPVVSSALTDAQKSFPDLGFENFGFRRIHREILQLDRLEIEELLGPFPARKVVTGVALHDVRPLLEHLARERKPQFGLPPVPVPSHRKMEFNEFSPDVMTYMTAAMAYVPCVETYYTNAFDPTERDDVAAGFREHYLELAERHDHSDQILEELVLHILGNEAKGITETLNAMVVLMYFFGECDIFKMPLASPPVVPEPRTLA</sequence>
<dbReference type="Pfam" id="PF20275">
    <property type="entry name" value="CTD10"/>
    <property type="match status" value="1"/>
</dbReference>
<protein>
    <recommendedName>
        <fullName evidence="1">ABC-three component systems C-terminal domain-containing protein</fullName>
    </recommendedName>
</protein>
<evidence type="ECO:0000313" key="3">
    <source>
        <dbReference type="Proteomes" id="UP000261811"/>
    </source>
</evidence>
<proteinExistence type="predicted"/>
<dbReference type="AlphaFoldDB" id="A0A372JMQ4"/>